<dbReference type="InterPro" id="IPR045584">
    <property type="entry name" value="Pilin-like"/>
</dbReference>
<keyword evidence="6 11" id="KW-0812">Transmembrane</keyword>
<evidence type="ECO:0000256" key="8">
    <source>
        <dbReference type="ARBA" id="ARBA00023136"/>
    </source>
</evidence>
<evidence type="ECO:0000256" key="10">
    <source>
        <dbReference type="ARBA" id="ARBA00030775"/>
    </source>
</evidence>
<dbReference type="RefSeq" id="WP_214622899.1">
    <property type="nucleotide sequence ID" value="NZ_JAHGAW010000005.1"/>
</dbReference>
<comment type="caution">
    <text evidence="13">The sequence shown here is derived from an EMBL/GenBank/DDBJ whole genome shotgun (WGS) entry which is preliminary data.</text>
</comment>
<keyword evidence="7 11" id="KW-1133">Transmembrane helix</keyword>
<evidence type="ECO:0000313" key="13">
    <source>
        <dbReference type="EMBL" id="MBT2187156.1"/>
    </source>
</evidence>
<evidence type="ECO:0000256" key="2">
    <source>
        <dbReference type="ARBA" id="ARBA00021549"/>
    </source>
</evidence>
<dbReference type="GO" id="GO:0015628">
    <property type="term" value="P:protein secretion by the type II secretion system"/>
    <property type="evidence" value="ECO:0007669"/>
    <property type="project" value="InterPro"/>
</dbReference>
<protein>
    <recommendedName>
        <fullName evidence="2">Type II secretion system protein H</fullName>
    </recommendedName>
    <alternativeName>
        <fullName evidence="10">General secretion pathway protein H</fullName>
    </alternativeName>
</protein>
<keyword evidence="14" id="KW-1185">Reference proteome</keyword>
<evidence type="ECO:0000256" key="5">
    <source>
        <dbReference type="ARBA" id="ARBA00022519"/>
    </source>
</evidence>
<feature type="transmembrane region" description="Helical" evidence="11">
    <location>
        <begin position="28"/>
        <end position="50"/>
    </location>
</feature>
<evidence type="ECO:0000256" key="6">
    <source>
        <dbReference type="ARBA" id="ARBA00022692"/>
    </source>
</evidence>
<evidence type="ECO:0000256" key="11">
    <source>
        <dbReference type="SAM" id="Phobius"/>
    </source>
</evidence>
<dbReference type="Pfam" id="PF07963">
    <property type="entry name" value="N_methyl"/>
    <property type="match status" value="1"/>
</dbReference>
<evidence type="ECO:0000256" key="7">
    <source>
        <dbReference type="ARBA" id="ARBA00022989"/>
    </source>
</evidence>
<dbReference type="InterPro" id="IPR022346">
    <property type="entry name" value="T2SS_GspH"/>
</dbReference>
<reference evidence="13" key="1">
    <citation type="submission" date="2021-05" db="EMBL/GenBank/DDBJ databases">
        <title>Genome of Sphingobium sp. strain.</title>
        <authorList>
            <person name="Fan R."/>
        </authorList>
    </citation>
    <scope>NUCLEOTIDE SEQUENCE</scope>
    <source>
        <strain evidence="13">H33</strain>
    </source>
</reference>
<keyword evidence="8 11" id="KW-0472">Membrane</keyword>
<dbReference type="GO" id="GO:0015627">
    <property type="term" value="C:type II protein secretion system complex"/>
    <property type="evidence" value="ECO:0007669"/>
    <property type="project" value="InterPro"/>
</dbReference>
<keyword evidence="3" id="KW-1003">Cell membrane</keyword>
<keyword evidence="4" id="KW-0488">Methylation</keyword>
<dbReference type="GO" id="GO:0005886">
    <property type="term" value="C:plasma membrane"/>
    <property type="evidence" value="ECO:0007669"/>
    <property type="project" value="UniProtKB-SubCell"/>
</dbReference>
<dbReference type="Gene3D" id="3.55.40.10">
    <property type="entry name" value="minor pseudopilin epsh domain"/>
    <property type="match status" value="1"/>
</dbReference>
<comment type="subcellular location">
    <subcellularLocation>
        <location evidence="1">Cell inner membrane</location>
        <topology evidence="1">Single-pass membrane protein</topology>
    </subcellularLocation>
</comment>
<dbReference type="PROSITE" id="PS00409">
    <property type="entry name" value="PROKAR_NTER_METHYL"/>
    <property type="match status" value="1"/>
</dbReference>
<evidence type="ECO:0000256" key="3">
    <source>
        <dbReference type="ARBA" id="ARBA00022475"/>
    </source>
</evidence>
<evidence type="ECO:0000256" key="4">
    <source>
        <dbReference type="ARBA" id="ARBA00022481"/>
    </source>
</evidence>
<name>A0A9X1IR57_9SPHN</name>
<evidence type="ECO:0000259" key="12">
    <source>
        <dbReference type="Pfam" id="PF12019"/>
    </source>
</evidence>
<feature type="domain" description="General secretion pathway GspH" evidence="12">
    <location>
        <begin position="63"/>
        <end position="160"/>
    </location>
</feature>
<proteinExistence type="inferred from homology"/>
<dbReference type="Pfam" id="PF12019">
    <property type="entry name" value="GspH"/>
    <property type="match status" value="1"/>
</dbReference>
<evidence type="ECO:0000256" key="9">
    <source>
        <dbReference type="ARBA" id="ARBA00025772"/>
    </source>
</evidence>
<accession>A0A9X1IR57</accession>
<keyword evidence="5" id="KW-0997">Cell inner membrane</keyword>
<dbReference type="AlphaFoldDB" id="A0A9X1IR57"/>
<dbReference type="EMBL" id="JAHGAW010000005">
    <property type="protein sequence ID" value="MBT2187156.1"/>
    <property type="molecule type" value="Genomic_DNA"/>
</dbReference>
<dbReference type="Proteomes" id="UP001138757">
    <property type="component" value="Unassembled WGS sequence"/>
</dbReference>
<comment type="similarity">
    <text evidence="9">Belongs to the GSP H family.</text>
</comment>
<gene>
    <name evidence="13" type="ORF">KK488_09395</name>
</gene>
<evidence type="ECO:0000256" key="1">
    <source>
        <dbReference type="ARBA" id="ARBA00004377"/>
    </source>
</evidence>
<dbReference type="InterPro" id="IPR012902">
    <property type="entry name" value="N_methyl_site"/>
</dbReference>
<evidence type="ECO:0000313" key="14">
    <source>
        <dbReference type="Proteomes" id="UP001138757"/>
    </source>
</evidence>
<organism evidence="13 14">
    <name type="scientific">Sphingobium nicotianae</name>
    <dbReference type="NCBI Taxonomy" id="2782607"/>
    <lineage>
        <taxon>Bacteria</taxon>
        <taxon>Pseudomonadati</taxon>
        <taxon>Pseudomonadota</taxon>
        <taxon>Alphaproteobacteria</taxon>
        <taxon>Sphingomonadales</taxon>
        <taxon>Sphingomonadaceae</taxon>
        <taxon>Sphingobium</taxon>
    </lineage>
</organism>
<dbReference type="SUPFAM" id="SSF54523">
    <property type="entry name" value="Pili subunits"/>
    <property type="match status" value="1"/>
</dbReference>
<sequence length="173" mass="18865">MSGLALARPDKRHAQQGFTPLRRSAEHGFTLIELMVVLVIIGFMTAAVMLTMIDPRGRVSNDIDRFAGRVRAARDSAIVAGRPVSLWVSPTGYGFERRAQGQWISVSDGPLSSQDWSGETRAQLGGTSQIRITFDSVGRADQPLRFALLRDGRQVPLRMDLDGKVTSGEGAAR</sequence>
<dbReference type="NCBIfam" id="TIGR02532">
    <property type="entry name" value="IV_pilin_GFxxxE"/>
    <property type="match status" value="1"/>
</dbReference>